<evidence type="ECO:0000256" key="2">
    <source>
        <dbReference type="SAM" id="Phobius"/>
    </source>
</evidence>
<keyword evidence="6" id="KW-1185">Reference proteome</keyword>
<reference evidence="5 6" key="1">
    <citation type="submission" date="2023-07" db="EMBL/GenBank/DDBJ databases">
        <title>Sequencing the genomes of 1000 actinobacteria strains.</title>
        <authorList>
            <person name="Klenk H.-P."/>
        </authorList>
    </citation>
    <scope>NUCLEOTIDE SEQUENCE [LARGE SCALE GENOMIC DNA]</scope>
    <source>
        <strain evidence="5 6">DSM 19426</strain>
    </source>
</reference>
<keyword evidence="3" id="KW-0732">Signal</keyword>
<evidence type="ECO:0000259" key="4">
    <source>
        <dbReference type="PROSITE" id="PS50234"/>
    </source>
</evidence>
<organism evidence="5 6">
    <name type="scientific">Nocardioides marmoribigeumensis</name>
    <dbReference type="NCBI Taxonomy" id="433649"/>
    <lineage>
        <taxon>Bacteria</taxon>
        <taxon>Bacillati</taxon>
        <taxon>Actinomycetota</taxon>
        <taxon>Actinomycetes</taxon>
        <taxon>Propionibacteriales</taxon>
        <taxon>Nocardioidaceae</taxon>
        <taxon>Nocardioides</taxon>
    </lineage>
</organism>
<dbReference type="InterPro" id="IPR002035">
    <property type="entry name" value="VWF_A"/>
</dbReference>
<feature type="domain" description="VWFA" evidence="4">
    <location>
        <begin position="40"/>
        <end position="228"/>
    </location>
</feature>
<evidence type="ECO:0000313" key="6">
    <source>
        <dbReference type="Proteomes" id="UP001183648"/>
    </source>
</evidence>
<dbReference type="RefSeq" id="WP_310301331.1">
    <property type="nucleotide sequence ID" value="NZ_BAAAPS010000008.1"/>
</dbReference>
<dbReference type="Pfam" id="PF13519">
    <property type="entry name" value="VWA_2"/>
    <property type="match status" value="1"/>
</dbReference>
<dbReference type="SMART" id="SM00327">
    <property type="entry name" value="VWA"/>
    <property type="match status" value="1"/>
</dbReference>
<feature type="region of interest" description="Disordered" evidence="1">
    <location>
        <begin position="561"/>
        <end position="602"/>
    </location>
</feature>
<proteinExistence type="predicted"/>
<feature type="chain" id="PRO_5046314658" evidence="3">
    <location>
        <begin position="21"/>
        <end position="635"/>
    </location>
</feature>
<comment type="caution">
    <text evidence="5">The sequence shown here is derived from an EMBL/GenBank/DDBJ whole genome shotgun (WGS) entry which is preliminary data.</text>
</comment>
<dbReference type="PANTHER" id="PTHR10579">
    <property type="entry name" value="CALCIUM-ACTIVATED CHLORIDE CHANNEL REGULATOR"/>
    <property type="match status" value="1"/>
</dbReference>
<dbReference type="Gene3D" id="3.40.50.410">
    <property type="entry name" value="von Willebrand factor, type A domain"/>
    <property type="match status" value="1"/>
</dbReference>
<dbReference type="InterPro" id="IPR051266">
    <property type="entry name" value="CLCR"/>
</dbReference>
<name>A0ABU2BV98_9ACTN</name>
<evidence type="ECO:0000256" key="1">
    <source>
        <dbReference type="SAM" id="MobiDB-lite"/>
    </source>
</evidence>
<dbReference type="EMBL" id="JAVDYG010000001">
    <property type="protein sequence ID" value="MDR7362186.1"/>
    <property type="molecule type" value="Genomic_DNA"/>
</dbReference>
<feature type="transmembrane region" description="Helical" evidence="2">
    <location>
        <begin position="607"/>
        <end position="630"/>
    </location>
</feature>
<dbReference type="PANTHER" id="PTHR10579:SF43">
    <property type="entry name" value="ZINC FINGER (C3HC4-TYPE RING FINGER) FAMILY PROTEIN"/>
    <property type="match status" value="1"/>
</dbReference>
<protein>
    <submittedName>
        <fullName evidence="5">Ca-activated chloride channel family protein</fullName>
    </submittedName>
</protein>
<dbReference type="InterPro" id="IPR036465">
    <property type="entry name" value="vWFA_dom_sf"/>
</dbReference>
<evidence type="ECO:0000313" key="5">
    <source>
        <dbReference type="EMBL" id="MDR7362186.1"/>
    </source>
</evidence>
<keyword evidence="2" id="KW-1133">Transmembrane helix</keyword>
<gene>
    <name evidence="5" type="ORF">J2S63_001739</name>
</gene>
<dbReference type="SUPFAM" id="SSF53300">
    <property type="entry name" value="vWA-like"/>
    <property type="match status" value="1"/>
</dbReference>
<accession>A0ABU2BV98</accession>
<feature type="signal peptide" evidence="3">
    <location>
        <begin position="1"/>
        <end position="20"/>
    </location>
</feature>
<keyword evidence="2" id="KW-0472">Membrane</keyword>
<dbReference type="Proteomes" id="UP001183648">
    <property type="component" value="Unassembled WGS sequence"/>
</dbReference>
<keyword evidence="2" id="KW-0812">Transmembrane</keyword>
<sequence>MRLGIRTLLLGLTLPTLAYAGVVGPPSDAAGAKRDDAFGRLVLVLDSSGSMKERTAGGETRIDAAKQALGEVVEGLPADAEVGLRVFGSEVFSRRDKGACTDTRNVVPVGPVDRAALTDAVAAYRPYGETPIGNALRGAAKDLGPSGKRTIVLLSDGEPTCAPDPCVVARQLAGRGIDLRINVVGLDVSGRARQVLRCVARAGGGTYYDARSTADLVTSLVKLSVRDVRGFRLEGEPVTGGTSIEDAPTVEAGTYVDTTLPDEGTRYYRVARPEGGGVSVSALIRPPREEANWHSALTVALHAPDGERCTSALGQSFQVIGYTPLTSAGTEYNASRPTISDSCEQADELVAAVTLGDGAPTDFRLQIGTYPAVTDPEQLPEAAEKDGPWVADVRIPRSGPVTPVVGGVTPDDAPALEPGTTYADTIEASEQLVYKVPVAYGQAVRVSARVEPDARADAALGVQGNPTSILALTALGQTLPRAFDQAKGVDGGGFYNGAEPHLVTAVLPPVRWRNVESFDPGIAAHNHAGFVYVVLGMGLLDSERPDQFAAPVRIRAETVGEPAGEPAYAGQVRAPTDESSPTTGTASADSGDANDDDNEEKATADGLPLAALLGGGVVVLLAAAALVLGLRRRAR</sequence>
<evidence type="ECO:0000256" key="3">
    <source>
        <dbReference type="SAM" id="SignalP"/>
    </source>
</evidence>
<dbReference type="PROSITE" id="PS50234">
    <property type="entry name" value="VWFA"/>
    <property type="match status" value="1"/>
</dbReference>